<keyword evidence="5 9" id="KW-0238">DNA-binding</keyword>
<evidence type="ECO:0000256" key="7">
    <source>
        <dbReference type="ARBA" id="ARBA00024867"/>
    </source>
</evidence>
<dbReference type="InterPro" id="IPR036388">
    <property type="entry name" value="WH-like_DNA-bd_sf"/>
</dbReference>
<dbReference type="AlphaFoldDB" id="Q24TG2"/>
<evidence type="ECO:0000259" key="11">
    <source>
        <dbReference type="PROSITE" id="PS51755"/>
    </source>
</evidence>
<dbReference type="PANTHER" id="PTHR48111:SF40">
    <property type="entry name" value="PHOSPHATE REGULON TRANSCRIPTIONAL REGULATORY PROTEIN PHOB"/>
    <property type="match status" value="1"/>
</dbReference>
<dbReference type="Proteomes" id="UP000001946">
    <property type="component" value="Chromosome"/>
</dbReference>
<evidence type="ECO:0000313" key="13">
    <source>
        <dbReference type="Proteomes" id="UP000001946"/>
    </source>
</evidence>
<feature type="modified residue" description="4-aspartylphosphate" evidence="8">
    <location>
        <position position="88"/>
    </location>
</feature>
<dbReference type="EMBL" id="AP008230">
    <property type="protein sequence ID" value="BAE84680.1"/>
    <property type="molecule type" value="Genomic_DNA"/>
</dbReference>
<dbReference type="InterPro" id="IPR001789">
    <property type="entry name" value="Sig_transdc_resp-reg_receiver"/>
</dbReference>
<evidence type="ECO:0000256" key="9">
    <source>
        <dbReference type="PROSITE-ProRule" id="PRU01091"/>
    </source>
</evidence>
<dbReference type="Gene3D" id="1.10.10.10">
    <property type="entry name" value="Winged helix-like DNA-binding domain superfamily/Winged helix DNA-binding domain"/>
    <property type="match status" value="1"/>
</dbReference>
<dbReference type="FunFam" id="1.10.10.10:FF:000018">
    <property type="entry name" value="DNA-binding response regulator ResD"/>
    <property type="match status" value="1"/>
</dbReference>
<dbReference type="GO" id="GO:0000156">
    <property type="term" value="F:phosphorelay response regulator activity"/>
    <property type="evidence" value="ECO:0007669"/>
    <property type="project" value="TreeGrafter"/>
</dbReference>
<dbReference type="InterPro" id="IPR016032">
    <property type="entry name" value="Sig_transdc_resp-reg_C-effctor"/>
</dbReference>
<dbReference type="SMART" id="SM00862">
    <property type="entry name" value="Trans_reg_C"/>
    <property type="match status" value="1"/>
</dbReference>
<keyword evidence="6" id="KW-0804">Transcription</keyword>
<dbReference type="PROSITE" id="PS51755">
    <property type="entry name" value="OMPR_PHOB"/>
    <property type="match status" value="1"/>
</dbReference>
<dbReference type="GO" id="GO:0005829">
    <property type="term" value="C:cytosol"/>
    <property type="evidence" value="ECO:0007669"/>
    <property type="project" value="TreeGrafter"/>
</dbReference>
<reference evidence="12 13" key="1">
    <citation type="journal article" date="2006" name="J. Bacteriol.">
        <title>Complete genome sequence of the dehalorespiring bacterium Desulfitobacterium hafniense Y51 and comparison with Dehalococcoides ethenogenes 195.</title>
        <authorList>
            <person name="Nonaka H."/>
            <person name="Keresztes G."/>
            <person name="Shinoda Y."/>
            <person name="Ikenaga Y."/>
            <person name="Abe M."/>
            <person name="Naito K."/>
            <person name="Inatomi K."/>
            <person name="Furukawa K."/>
            <person name="Inui M."/>
            <person name="Yukawa H."/>
        </authorList>
    </citation>
    <scope>NUCLEOTIDE SEQUENCE [LARGE SCALE GENOMIC DNA]</scope>
    <source>
        <strain evidence="12 13">Y51</strain>
    </source>
</reference>
<dbReference type="STRING" id="138119.DSY2891"/>
<dbReference type="PROSITE" id="PS50110">
    <property type="entry name" value="RESPONSE_REGULATORY"/>
    <property type="match status" value="1"/>
</dbReference>
<dbReference type="eggNOG" id="COG0745">
    <property type="taxonomic scope" value="Bacteria"/>
</dbReference>
<dbReference type="GO" id="GO:0032993">
    <property type="term" value="C:protein-DNA complex"/>
    <property type="evidence" value="ECO:0007669"/>
    <property type="project" value="TreeGrafter"/>
</dbReference>
<keyword evidence="13" id="KW-1185">Reference proteome</keyword>
<protein>
    <recommendedName>
        <fullName evidence="1">Stage 0 sporulation protein A homolog</fullName>
    </recommendedName>
</protein>
<dbReference type="HOGENOM" id="CLU_000445_30_4_9"/>
<accession>Q24TG2</accession>
<dbReference type="PANTHER" id="PTHR48111">
    <property type="entry name" value="REGULATOR OF RPOS"/>
    <property type="match status" value="1"/>
</dbReference>
<organism evidence="12 13">
    <name type="scientific">Desulfitobacterium hafniense (strain Y51)</name>
    <dbReference type="NCBI Taxonomy" id="138119"/>
    <lineage>
        <taxon>Bacteria</taxon>
        <taxon>Bacillati</taxon>
        <taxon>Bacillota</taxon>
        <taxon>Clostridia</taxon>
        <taxon>Eubacteriales</taxon>
        <taxon>Desulfitobacteriaceae</taxon>
        <taxon>Desulfitobacterium</taxon>
    </lineage>
</organism>
<dbReference type="SUPFAM" id="SSF52172">
    <property type="entry name" value="CheY-like"/>
    <property type="match status" value="1"/>
</dbReference>
<dbReference type="GO" id="GO:0006355">
    <property type="term" value="P:regulation of DNA-templated transcription"/>
    <property type="evidence" value="ECO:0007669"/>
    <property type="project" value="InterPro"/>
</dbReference>
<dbReference type="FunFam" id="3.40.50.2300:FF:000001">
    <property type="entry name" value="DNA-binding response regulator PhoB"/>
    <property type="match status" value="1"/>
</dbReference>
<comment type="function">
    <text evidence="7">May play the central regulatory role in sporulation. It may be an element of the effector pathway responsible for the activation of sporulation genes in response to nutritional stress. Spo0A may act in concert with spo0H (a sigma factor) to control the expression of some genes that are critical to the sporulation process.</text>
</comment>
<dbReference type="KEGG" id="dsy:DSY2891"/>
<evidence type="ECO:0000313" key="12">
    <source>
        <dbReference type="EMBL" id="BAE84680.1"/>
    </source>
</evidence>
<feature type="domain" description="OmpR/PhoB-type" evidence="11">
    <location>
        <begin position="164"/>
        <end position="263"/>
    </location>
</feature>
<feature type="DNA-binding region" description="OmpR/PhoB-type" evidence="9">
    <location>
        <begin position="164"/>
        <end position="263"/>
    </location>
</feature>
<evidence type="ECO:0000256" key="5">
    <source>
        <dbReference type="ARBA" id="ARBA00023125"/>
    </source>
</evidence>
<gene>
    <name evidence="12" type="ordered locus">DSY2891</name>
</gene>
<keyword evidence="4" id="KW-0805">Transcription regulation</keyword>
<dbReference type="SUPFAM" id="SSF46894">
    <property type="entry name" value="C-terminal effector domain of the bipartite response regulators"/>
    <property type="match status" value="1"/>
</dbReference>
<feature type="domain" description="Response regulatory" evidence="10">
    <location>
        <begin position="39"/>
        <end position="155"/>
    </location>
</feature>
<dbReference type="InterPro" id="IPR001867">
    <property type="entry name" value="OmpR/PhoB-type_DNA-bd"/>
</dbReference>
<dbReference type="InterPro" id="IPR039420">
    <property type="entry name" value="WalR-like"/>
</dbReference>
<evidence type="ECO:0000259" key="10">
    <source>
        <dbReference type="PROSITE" id="PS50110"/>
    </source>
</evidence>
<dbReference type="CDD" id="cd00383">
    <property type="entry name" value="trans_reg_C"/>
    <property type="match status" value="1"/>
</dbReference>
<evidence type="ECO:0000256" key="4">
    <source>
        <dbReference type="ARBA" id="ARBA00023015"/>
    </source>
</evidence>
<evidence type="ECO:0000256" key="8">
    <source>
        <dbReference type="PROSITE-ProRule" id="PRU00169"/>
    </source>
</evidence>
<name>Q24TG2_DESHY</name>
<dbReference type="Gene3D" id="6.10.250.690">
    <property type="match status" value="1"/>
</dbReference>
<keyword evidence="2 8" id="KW-0597">Phosphoprotein</keyword>
<dbReference type="Pfam" id="PF00072">
    <property type="entry name" value="Response_reg"/>
    <property type="match status" value="1"/>
</dbReference>
<proteinExistence type="predicted"/>
<dbReference type="Gene3D" id="3.40.50.2300">
    <property type="match status" value="1"/>
</dbReference>
<sequence length="263" mass="29826">MYRLSYGLLLFSSPGGSADRTDGRLDSPAAGKGGIIVAVILVVDDEEPIQELLRFNLEKEGYQVLIAADGSEALGILEEKQPELVVLDIMLPGISGLEVLNQIRKTPKFVELPVIMLTAKGEEIDKVLGLEIGADDYITKPFSPRELIARIRARLRRLKPSEENNDILRQDLHIDLDRFRVSVRGEYIELTPKEFELLRVLATYPGKVYTRDELLERIWGYEYAGDTRTVDVHVRHLRQKIEKDPSNPEYIETLRGIGYRLKG</sequence>
<dbReference type="InterPro" id="IPR011006">
    <property type="entry name" value="CheY-like_superfamily"/>
</dbReference>
<dbReference type="Pfam" id="PF00486">
    <property type="entry name" value="Trans_reg_C"/>
    <property type="match status" value="1"/>
</dbReference>
<evidence type="ECO:0000256" key="1">
    <source>
        <dbReference type="ARBA" id="ARBA00018672"/>
    </source>
</evidence>
<evidence type="ECO:0000256" key="2">
    <source>
        <dbReference type="ARBA" id="ARBA00022553"/>
    </source>
</evidence>
<evidence type="ECO:0000256" key="3">
    <source>
        <dbReference type="ARBA" id="ARBA00023012"/>
    </source>
</evidence>
<dbReference type="SMART" id="SM00448">
    <property type="entry name" value="REC"/>
    <property type="match status" value="1"/>
</dbReference>
<dbReference type="GO" id="GO:0000976">
    <property type="term" value="F:transcription cis-regulatory region binding"/>
    <property type="evidence" value="ECO:0007669"/>
    <property type="project" value="TreeGrafter"/>
</dbReference>
<keyword evidence="3" id="KW-0902">Two-component regulatory system</keyword>
<evidence type="ECO:0000256" key="6">
    <source>
        <dbReference type="ARBA" id="ARBA00023163"/>
    </source>
</evidence>